<dbReference type="EMBL" id="JAYXHS010000001">
    <property type="protein sequence ID" value="MEC5385105.1"/>
    <property type="molecule type" value="Genomic_DNA"/>
</dbReference>
<gene>
    <name evidence="3" type="ORF">VVD49_05180</name>
</gene>
<feature type="transmembrane region" description="Helical" evidence="1">
    <location>
        <begin position="202"/>
        <end position="222"/>
    </location>
</feature>
<dbReference type="RefSeq" id="WP_327598069.1">
    <property type="nucleotide sequence ID" value="NZ_JAYXHS010000001.1"/>
</dbReference>
<keyword evidence="3" id="KW-0012">Acyltransferase</keyword>
<keyword evidence="3" id="KW-0808">Transferase</keyword>
<accession>A0ABU6K0G7</accession>
<feature type="transmembrane region" description="Helical" evidence="1">
    <location>
        <begin position="229"/>
        <end position="245"/>
    </location>
</feature>
<dbReference type="Pfam" id="PF01757">
    <property type="entry name" value="Acyl_transf_3"/>
    <property type="match status" value="1"/>
</dbReference>
<feature type="transmembrane region" description="Helical" evidence="1">
    <location>
        <begin position="50"/>
        <end position="70"/>
    </location>
</feature>
<evidence type="ECO:0000259" key="2">
    <source>
        <dbReference type="Pfam" id="PF01757"/>
    </source>
</evidence>
<reference evidence="3 4" key="1">
    <citation type="submission" date="2024-01" db="EMBL/GenBank/DDBJ databases">
        <title>Uliginosibacterium soil sp. nov.</title>
        <authorList>
            <person name="Lv Y."/>
        </authorList>
    </citation>
    <scope>NUCLEOTIDE SEQUENCE [LARGE SCALE GENOMIC DNA]</scope>
    <source>
        <strain evidence="3 4">H3</strain>
    </source>
</reference>
<keyword evidence="1" id="KW-1133">Transmembrane helix</keyword>
<dbReference type="PANTHER" id="PTHR11161:SF0">
    <property type="entry name" value="O-ACYLTRANSFERASE LIKE PROTEIN"/>
    <property type="match status" value="1"/>
</dbReference>
<protein>
    <submittedName>
        <fullName evidence="3">Acyltransferase</fullName>
        <ecNumber evidence="3">2.3.-.-</ecNumber>
    </submittedName>
</protein>
<feature type="transmembrane region" description="Helical" evidence="1">
    <location>
        <begin position="147"/>
        <end position="169"/>
    </location>
</feature>
<sequence length="342" mass="37906">MSSDRMPLVDSLKALSSQLIVLHHLAFYGPMSDAAHLLMPSLIDWLYDHARAAVQVFLVIGGFLAARGLAPDGKSRVVRPLRLILRRYRRLALPYFFALLVCIVMAALVRPWLHDGSVPHSPVLAQLGAHALLLHDVLGHEALSAGVWYVAIDFQLFALFVFILWGSALLARRSPLLSNVALWLVGSLALASLFYFNRHESWDSWALYFFGAYALGAFAWWASDEDSPPAMLGIVALLTGAALVVEYRERILVALVVALLLGTARRTGKLAHWQTPRPLLQLGQMSYSVFLIHFPVCLLINALWTHYLPADPLLGLFGMIVAWGASMLAGSAMYRWVESRIA</sequence>
<name>A0ABU6K0G7_9RHOO</name>
<dbReference type="EC" id="2.3.-.-" evidence="3"/>
<feature type="domain" description="Acyltransferase 3" evidence="2">
    <location>
        <begin position="9"/>
        <end position="323"/>
    </location>
</feature>
<proteinExistence type="predicted"/>
<dbReference type="InterPro" id="IPR002656">
    <property type="entry name" value="Acyl_transf_3_dom"/>
</dbReference>
<dbReference type="PANTHER" id="PTHR11161">
    <property type="entry name" value="O-ACYLTRANSFERASE"/>
    <property type="match status" value="1"/>
</dbReference>
<feature type="transmembrane region" description="Helical" evidence="1">
    <location>
        <begin position="289"/>
        <end position="307"/>
    </location>
</feature>
<feature type="transmembrane region" description="Helical" evidence="1">
    <location>
        <begin position="251"/>
        <end position="268"/>
    </location>
</feature>
<comment type="caution">
    <text evidence="3">The sequence shown here is derived from an EMBL/GenBank/DDBJ whole genome shotgun (WGS) entry which is preliminary data.</text>
</comment>
<feature type="transmembrane region" description="Helical" evidence="1">
    <location>
        <begin position="176"/>
        <end position="196"/>
    </location>
</feature>
<evidence type="ECO:0000313" key="4">
    <source>
        <dbReference type="Proteomes" id="UP001331561"/>
    </source>
</evidence>
<dbReference type="Proteomes" id="UP001331561">
    <property type="component" value="Unassembled WGS sequence"/>
</dbReference>
<keyword evidence="1" id="KW-0472">Membrane</keyword>
<evidence type="ECO:0000313" key="3">
    <source>
        <dbReference type="EMBL" id="MEC5385105.1"/>
    </source>
</evidence>
<organism evidence="3 4">
    <name type="scientific">Uliginosibacterium silvisoli</name>
    <dbReference type="NCBI Taxonomy" id="3114758"/>
    <lineage>
        <taxon>Bacteria</taxon>
        <taxon>Pseudomonadati</taxon>
        <taxon>Pseudomonadota</taxon>
        <taxon>Betaproteobacteria</taxon>
        <taxon>Rhodocyclales</taxon>
        <taxon>Zoogloeaceae</taxon>
        <taxon>Uliginosibacterium</taxon>
    </lineage>
</organism>
<feature type="transmembrane region" description="Helical" evidence="1">
    <location>
        <begin position="91"/>
        <end position="113"/>
    </location>
</feature>
<feature type="transmembrane region" description="Helical" evidence="1">
    <location>
        <begin position="313"/>
        <end position="337"/>
    </location>
</feature>
<keyword evidence="4" id="KW-1185">Reference proteome</keyword>
<evidence type="ECO:0000256" key="1">
    <source>
        <dbReference type="SAM" id="Phobius"/>
    </source>
</evidence>
<dbReference type="InterPro" id="IPR052728">
    <property type="entry name" value="O2_lipid_transport_reg"/>
</dbReference>
<keyword evidence="1" id="KW-0812">Transmembrane</keyword>
<dbReference type="GO" id="GO:0016746">
    <property type="term" value="F:acyltransferase activity"/>
    <property type="evidence" value="ECO:0007669"/>
    <property type="project" value="UniProtKB-KW"/>
</dbReference>